<comment type="caution">
    <text evidence="1">The sequence shown here is derived from an EMBL/GenBank/DDBJ whole genome shotgun (WGS) entry which is preliminary data.</text>
</comment>
<proteinExistence type="predicted"/>
<dbReference type="AlphaFoldDB" id="A0A645BS08"/>
<dbReference type="EMBL" id="VSSQ01022128">
    <property type="protein sequence ID" value="MPM68210.1"/>
    <property type="molecule type" value="Genomic_DNA"/>
</dbReference>
<organism evidence="1">
    <name type="scientific">bioreactor metagenome</name>
    <dbReference type="NCBI Taxonomy" id="1076179"/>
    <lineage>
        <taxon>unclassified sequences</taxon>
        <taxon>metagenomes</taxon>
        <taxon>ecological metagenomes</taxon>
    </lineage>
</organism>
<accession>A0A645BS08</accession>
<sequence length="49" mass="6035">MEKDRDNELHNKAKEMMIAGEDWNKIMDETHLRLKDLKRIQREEITPHF</sequence>
<evidence type="ECO:0000313" key="1">
    <source>
        <dbReference type="EMBL" id="MPM68210.1"/>
    </source>
</evidence>
<protein>
    <submittedName>
        <fullName evidence="1">Uncharacterized protein</fullName>
    </submittedName>
</protein>
<gene>
    <name evidence="1" type="ORF">SDC9_115141</name>
</gene>
<name>A0A645BS08_9ZZZZ</name>
<reference evidence="1" key="1">
    <citation type="submission" date="2019-08" db="EMBL/GenBank/DDBJ databases">
        <authorList>
            <person name="Kucharzyk K."/>
            <person name="Murdoch R.W."/>
            <person name="Higgins S."/>
            <person name="Loffler F."/>
        </authorList>
    </citation>
    <scope>NUCLEOTIDE SEQUENCE</scope>
</reference>